<name>A0A6N2C3V4_SOLCI</name>
<proteinExistence type="predicted"/>
<sequence>MNIRRNNVRRANEENVNETVPPQDPQNPQVSIEEGTIRAVIYSLSQVLATQVSRDTRVQVNPSASTTSSRIRDFTRMNPHTLFCSKEQEDPHEFFDEVFKVLGTMGVSSQ</sequence>
<feature type="region of interest" description="Disordered" evidence="1">
    <location>
        <begin position="1"/>
        <end position="30"/>
    </location>
</feature>
<evidence type="ECO:0008006" key="3">
    <source>
        <dbReference type="Google" id="ProtNLM"/>
    </source>
</evidence>
<organism evidence="2">
    <name type="scientific">Solanum chilense</name>
    <name type="common">Tomato</name>
    <name type="synonym">Lycopersicon chilense</name>
    <dbReference type="NCBI Taxonomy" id="4083"/>
    <lineage>
        <taxon>Eukaryota</taxon>
        <taxon>Viridiplantae</taxon>
        <taxon>Streptophyta</taxon>
        <taxon>Embryophyta</taxon>
        <taxon>Tracheophyta</taxon>
        <taxon>Spermatophyta</taxon>
        <taxon>Magnoliopsida</taxon>
        <taxon>eudicotyledons</taxon>
        <taxon>Gunneridae</taxon>
        <taxon>Pentapetalae</taxon>
        <taxon>asterids</taxon>
        <taxon>lamiids</taxon>
        <taxon>Solanales</taxon>
        <taxon>Solanaceae</taxon>
        <taxon>Solanoideae</taxon>
        <taxon>Solaneae</taxon>
        <taxon>Solanum</taxon>
        <taxon>Solanum subgen. Lycopersicon</taxon>
    </lineage>
</organism>
<evidence type="ECO:0000313" key="2">
    <source>
        <dbReference type="EMBL" id="TMX02343.1"/>
    </source>
</evidence>
<evidence type="ECO:0000256" key="1">
    <source>
        <dbReference type="SAM" id="MobiDB-lite"/>
    </source>
</evidence>
<reference evidence="2" key="1">
    <citation type="submission" date="2019-05" db="EMBL/GenBank/DDBJ databases">
        <title>The de novo reference genome and transcriptome assemblies of the wild tomato species Solanum chilense.</title>
        <authorList>
            <person name="Stam R."/>
            <person name="Nosenko T."/>
            <person name="Hoerger A.C."/>
            <person name="Stephan W."/>
            <person name="Seidel M.A."/>
            <person name="Kuhn J.M.M."/>
            <person name="Haberer G."/>
            <person name="Tellier A."/>
        </authorList>
    </citation>
    <scope>NUCLEOTIDE SEQUENCE</scope>
    <source>
        <tissue evidence="2">Mature leaves</tissue>
    </source>
</reference>
<accession>A0A6N2C3V4</accession>
<dbReference type="AlphaFoldDB" id="A0A6N2C3V4"/>
<gene>
    <name evidence="2" type="ORF">EJD97_021901</name>
</gene>
<dbReference type="EMBL" id="RXGB01000678">
    <property type="protein sequence ID" value="TMX02343.1"/>
    <property type="molecule type" value="Genomic_DNA"/>
</dbReference>
<comment type="caution">
    <text evidence="2">The sequence shown here is derived from an EMBL/GenBank/DDBJ whole genome shotgun (WGS) entry which is preliminary data.</text>
</comment>
<protein>
    <recommendedName>
        <fullName evidence="3">Gag-pol polyprotein</fullName>
    </recommendedName>
</protein>